<dbReference type="GO" id="GO:0005975">
    <property type="term" value="P:carbohydrate metabolic process"/>
    <property type="evidence" value="ECO:0007669"/>
    <property type="project" value="UniProtKB-ARBA"/>
</dbReference>
<dbReference type="Proteomes" id="UP000315234">
    <property type="component" value="Unassembled WGS sequence"/>
</dbReference>
<feature type="region of interest" description="Disordered" evidence="5">
    <location>
        <begin position="936"/>
        <end position="1345"/>
    </location>
</feature>
<feature type="compositionally biased region" description="Basic and acidic residues" evidence="5">
    <location>
        <begin position="1098"/>
        <end position="1120"/>
    </location>
</feature>
<name>A0AAQ1TTS9_CORST</name>
<dbReference type="Gene3D" id="2.60.40.10">
    <property type="entry name" value="Immunoglobulins"/>
    <property type="match status" value="1"/>
</dbReference>
<dbReference type="GO" id="GO:0016020">
    <property type="term" value="C:membrane"/>
    <property type="evidence" value="ECO:0007669"/>
    <property type="project" value="InterPro"/>
</dbReference>
<feature type="signal peptide" evidence="6">
    <location>
        <begin position="1"/>
        <end position="33"/>
    </location>
</feature>
<dbReference type="InterPro" id="IPR028974">
    <property type="entry name" value="TSP_type-3_rpt"/>
</dbReference>
<evidence type="ECO:0000256" key="1">
    <source>
        <dbReference type="ARBA" id="ARBA00004613"/>
    </source>
</evidence>
<feature type="compositionally biased region" description="Basic and acidic residues" evidence="5">
    <location>
        <begin position="761"/>
        <end position="781"/>
    </location>
</feature>
<feature type="compositionally biased region" description="Acidic residues" evidence="5">
    <location>
        <begin position="995"/>
        <end position="1008"/>
    </location>
</feature>
<dbReference type="InterPro" id="IPR015919">
    <property type="entry name" value="Cadherin-like_sf"/>
</dbReference>
<dbReference type="SUPFAM" id="SSF49313">
    <property type="entry name" value="Cadherin-like"/>
    <property type="match status" value="1"/>
</dbReference>
<keyword evidence="3 6" id="KW-0732">Signal</keyword>
<feature type="compositionally biased region" description="Acidic residues" evidence="5">
    <location>
        <begin position="1183"/>
        <end position="1196"/>
    </location>
</feature>
<feature type="compositionally biased region" description="Basic and acidic residues" evidence="5">
    <location>
        <begin position="796"/>
        <end position="810"/>
    </location>
</feature>
<feature type="compositionally biased region" description="Basic and acidic residues" evidence="5">
    <location>
        <begin position="1286"/>
        <end position="1308"/>
    </location>
</feature>
<feature type="compositionally biased region" description="Acidic residues" evidence="5">
    <location>
        <begin position="1084"/>
        <end position="1097"/>
    </location>
</feature>
<dbReference type="InterPro" id="IPR013783">
    <property type="entry name" value="Ig-like_fold"/>
</dbReference>
<feature type="compositionally biased region" description="Acidic residues" evidence="5">
    <location>
        <begin position="1018"/>
        <end position="1043"/>
    </location>
</feature>
<evidence type="ECO:0000256" key="6">
    <source>
        <dbReference type="SAM" id="SignalP"/>
    </source>
</evidence>
<feature type="domain" description="Long Rib" evidence="7">
    <location>
        <begin position="665"/>
        <end position="760"/>
    </location>
</feature>
<reference evidence="8 9" key="1">
    <citation type="submission" date="2019-06" db="EMBL/GenBank/DDBJ databases">
        <title>Draft genome sequence of Corynebacterium striatum NBRC 15291.</title>
        <authorList>
            <person name="Miura T."/>
            <person name="Furukawa M."/>
            <person name="Shimamura M."/>
            <person name="Ohyama Y."/>
            <person name="Yamazoe A."/>
            <person name="Kawasaki H."/>
        </authorList>
    </citation>
    <scope>NUCLEOTIDE SEQUENCE [LARGE SCALE GENOMIC DNA]</scope>
    <source>
        <strain evidence="8 9">NBRC 15291</strain>
    </source>
</reference>
<feature type="compositionally biased region" description="Basic and acidic residues" evidence="5">
    <location>
        <begin position="1197"/>
        <end position="1217"/>
    </location>
</feature>
<dbReference type="EMBL" id="BJLD01000001">
    <property type="protein sequence ID" value="GEA42821.1"/>
    <property type="molecule type" value="Genomic_DNA"/>
</dbReference>
<organism evidence="8 9">
    <name type="scientific">Corynebacterium striatum</name>
    <dbReference type="NCBI Taxonomy" id="43770"/>
    <lineage>
        <taxon>Bacteria</taxon>
        <taxon>Bacillati</taxon>
        <taxon>Actinomycetota</taxon>
        <taxon>Actinomycetes</taxon>
        <taxon>Mycobacteriales</taxon>
        <taxon>Corynebacteriaceae</taxon>
        <taxon>Corynebacterium</taxon>
    </lineage>
</organism>
<feature type="compositionally biased region" description="Acidic residues" evidence="5">
    <location>
        <begin position="1272"/>
        <end position="1285"/>
    </location>
</feature>
<feature type="chain" id="PRO_5044476557" description="Long Rib domain-containing protein" evidence="6">
    <location>
        <begin position="34"/>
        <end position="1471"/>
    </location>
</feature>
<keyword evidence="4" id="KW-0106">Calcium</keyword>
<accession>A0AAQ1TTS9</accession>
<feature type="compositionally biased region" description="Basic and acidic residues" evidence="5">
    <location>
        <begin position="1326"/>
        <end position="1336"/>
    </location>
</feature>
<dbReference type="RefSeq" id="WP_115340849.1">
    <property type="nucleotide sequence ID" value="NZ_BJLD01000001.1"/>
</dbReference>
<evidence type="ECO:0000256" key="4">
    <source>
        <dbReference type="ARBA" id="ARBA00022837"/>
    </source>
</evidence>
<evidence type="ECO:0000313" key="9">
    <source>
        <dbReference type="Proteomes" id="UP000315234"/>
    </source>
</evidence>
<dbReference type="PANTHER" id="PTHR10199">
    <property type="entry name" value="THROMBOSPONDIN"/>
    <property type="match status" value="1"/>
</dbReference>
<sequence length="1471" mass="155589">MNMKSFSGVTRRRGTSIAAAALSVALVAPFVHPVVNPAATPVAVAQDAAPAQDRSVDPRGTSEATAIKADGTWGQKRGYQGTVYLDRDSGPEAQNEPDEAMPGVKVFLQYINGKGQVSPIYYTTSDSEGKFVFDLSNPPKDGLGNPIEFQLAGDGAFQVRTWAENPDPDKYTLAAGGDMYSGRFHDRLTRKWESWDFTAGINRIVGAKVVFQERPNVDNWLAKPEADWTEAPTTDKKWPEGGNYGTARGSVWWENNESMGSLANQYFKGSSDRAATGVKVVGSYVNDEVARQFDKWKDDHKNYTREQFRVAQGEIVEKYQAEHGTGSHIAESRVAYVKDDGSFYLPFAGLYGIGRYNKGGRTTDEEWGKLVSKEDEAHGNLMQWNGTVGQRHRHINTEYMYLYPVVGDNRDLWMGNYQDNMFQPPHGGNLGIELASANISVQHFALLTPRPNHDVFNFDNASHTAAPGDTAKSKTAGLVPNQTYAIQWFADGKPIDKTVCTVQADELGALKSCDFTVPKNLSKPTVYSSQVFAADASGNPTGTLLLADSFLADPTVVRYDDTTGTAKEKDLEAKPSFDNPNTDVVEEKPQGATFEFADPAVAEKLGLKIDPSTGVVTWPAGKQVEGKNEVLVKATWTPAEGAQPVSREVPVKFDLKAPGSKDSESFDPKYKDGSGKPGDDVTVPAPTFTGKDGNATEAPKDTKFAPGADAPVGVTVDETTGKITVPIPKDAEPGSKITVPVEVTYPDNSKETVEVTVTVEKPDAPVEADKDKFDPKYKDGSGKPGDNVTVPAPTFTDKEGKETEAPKDTKFAPGADAPVGVKVDETTGKITVPIPKDAKAGSKITVPVEVTYPDNSKETVEVSVTVVVDVNVGAIRDTKVQRGEKVSIPVKSTDGSEVSVTGLPDFLKYNPETKAIEGTVPADADLTSYDVEVKASLNGKDATDEFKLTVTERMIADPDTDGDGIPDSKDPDIDGDGVNNSDEKAAGTDPYNPDTDGDGTNDGDEDADGDGKSNKEESDPDTDATTDTDGDGIPDIIDKDDEDGPKGDKDDDGIINEEDPDADGDGVSNDDEKAAGLDPLNPDTDGDGTNDGDEDTDGDGKKNKDESDVPEGKVTDKDGDGLGDTGVTDKDPEDGNADITDGPLTNDTDKDGIPDAVDPDIDGDGVNNSDEKAAGTDPYNPDTDGDGTNDGDEDADGDGKSNKEESDPSVDKSKDSDGDGIPDIIDKDDQDGPKGDKDGDGIINEEDPDADGDGVSNDDEKAAGLDPLNPDTDGDGTNDGDEDTDGDGKSNKDESDVPEGKVTDKDGDGLGDTGVTDKNNNGVADLVEKPDAESPDTKVPGGSSDIDWQRCAPAAAGIGLPLLLLLPIGLASQMHIPGLSPMVEQVSARINGINRQLAQKNIELQKQLGIYNEPLAKQLGQIDLMLKKASPEAGRIGGAIALAAAGALALGLLVNACAPGAGSSGSSSSSK</sequence>
<evidence type="ECO:0000256" key="3">
    <source>
        <dbReference type="ARBA" id="ARBA00022729"/>
    </source>
</evidence>
<evidence type="ECO:0000256" key="5">
    <source>
        <dbReference type="SAM" id="MobiDB-lite"/>
    </source>
</evidence>
<dbReference type="GO" id="GO:0005509">
    <property type="term" value="F:calcium ion binding"/>
    <property type="evidence" value="ECO:0007669"/>
    <property type="project" value="InterPro"/>
</dbReference>
<dbReference type="InterPro" id="IPR059100">
    <property type="entry name" value="TSP3_bac"/>
</dbReference>
<dbReference type="Pfam" id="PF18957">
    <property type="entry name" value="RibLong"/>
    <property type="match status" value="2"/>
</dbReference>
<feature type="region of interest" description="Disordered" evidence="5">
    <location>
        <begin position="761"/>
        <end position="822"/>
    </location>
</feature>
<comment type="subcellular location">
    <subcellularLocation>
        <location evidence="1">Secreted</location>
    </subcellularLocation>
</comment>
<dbReference type="PANTHER" id="PTHR10199:SF119">
    <property type="entry name" value="RE20510P"/>
    <property type="match status" value="1"/>
</dbReference>
<dbReference type="Gene3D" id="4.10.1080.10">
    <property type="entry name" value="TSP type-3 repeat"/>
    <property type="match status" value="1"/>
</dbReference>
<feature type="region of interest" description="Disordered" evidence="5">
    <location>
        <begin position="642"/>
        <end position="713"/>
    </location>
</feature>
<feature type="region of interest" description="Disordered" evidence="5">
    <location>
        <begin position="49"/>
        <end position="72"/>
    </location>
</feature>
<protein>
    <recommendedName>
        <fullName evidence="7">Long Rib domain-containing protein</fullName>
    </recommendedName>
</protein>
<dbReference type="InterPro" id="IPR044055">
    <property type="entry name" value="RibLong"/>
</dbReference>
<comment type="caution">
    <text evidence="8">The sequence shown here is derived from an EMBL/GenBank/DDBJ whole genome shotgun (WGS) entry which is preliminary data.</text>
</comment>
<evidence type="ECO:0000259" key="7">
    <source>
        <dbReference type="Pfam" id="PF18957"/>
    </source>
</evidence>
<dbReference type="NCBIfam" id="NF038186">
    <property type="entry name" value="YPDG_rpt"/>
    <property type="match status" value="2"/>
</dbReference>
<feature type="compositionally biased region" description="Acidic residues" evidence="5">
    <location>
        <begin position="1050"/>
        <end position="1064"/>
    </location>
</feature>
<evidence type="ECO:0000313" key="8">
    <source>
        <dbReference type="EMBL" id="GEA42821.1"/>
    </source>
</evidence>
<keyword evidence="2" id="KW-0964">Secreted</keyword>
<proteinExistence type="predicted"/>
<feature type="compositionally biased region" description="Basic and acidic residues" evidence="5">
    <location>
        <begin position="1224"/>
        <end position="1240"/>
    </location>
</feature>
<dbReference type="SUPFAM" id="SSF103647">
    <property type="entry name" value="TSP type-3 repeat"/>
    <property type="match status" value="1"/>
</dbReference>
<feature type="domain" description="Long Rib" evidence="7">
    <location>
        <begin position="771"/>
        <end position="866"/>
    </location>
</feature>
<dbReference type="Pfam" id="PF18884">
    <property type="entry name" value="TSP3_bac"/>
    <property type="match status" value="4"/>
</dbReference>
<evidence type="ECO:0000256" key="2">
    <source>
        <dbReference type="ARBA" id="ARBA00022525"/>
    </source>
</evidence>
<feature type="compositionally biased region" description="Acidic residues" evidence="5">
    <location>
        <begin position="1243"/>
        <end position="1252"/>
    </location>
</feature>
<gene>
    <name evidence="8" type="ORF">Cst04h_09910</name>
</gene>
<feature type="compositionally biased region" description="Basic and acidic residues" evidence="5">
    <location>
        <begin position="649"/>
        <end position="679"/>
    </location>
</feature>
<dbReference type="Pfam" id="PF05345">
    <property type="entry name" value="He_PIG"/>
    <property type="match status" value="1"/>
</dbReference>